<dbReference type="PANTHER" id="PTHR36922">
    <property type="entry name" value="BLL2446 PROTEIN"/>
    <property type="match status" value="1"/>
</dbReference>
<comment type="caution">
    <text evidence="1">The sequence shown here is derived from an EMBL/GenBank/DDBJ whole genome shotgun (WGS) entry which is preliminary data.</text>
</comment>
<sequence length="183" mass="20602">MLPSHPLLVPTYTNMLRALTAWLEKSRSQLSPSNADALMSARLADDMFPLASQICFTCLQAQEPFFRLRHEPLPDRLNRLTEIGRNPDQTLVTIAAAQTYIAESLTYLDALPPDALNGRGNCEIELALPNGMTFDLSAEDYVRDWAIPQFYFHLNTAYAILRMSGVDLGKADYVAHMFSYLRS</sequence>
<dbReference type="RefSeq" id="WP_284372352.1">
    <property type="nucleotide sequence ID" value="NZ_BSNJ01000004.1"/>
</dbReference>
<dbReference type="PANTHER" id="PTHR36922:SF1">
    <property type="entry name" value="DUF1993 DOMAIN-CONTAINING PROTEIN"/>
    <property type="match status" value="1"/>
</dbReference>
<reference evidence="1" key="2">
    <citation type="submission" date="2023-01" db="EMBL/GenBank/DDBJ databases">
        <title>Draft genome sequence of Algimonas porphyrae strain NBRC 108216.</title>
        <authorList>
            <person name="Sun Q."/>
            <person name="Mori K."/>
        </authorList>
    </citation>
    <scope>NUCLEOTIDE SEQUENCE</scope>
    <source>
        <strain evidence="1">NBRC 108216</strain>
    </source>
</reference>
<keyword evidence="2" id="KW-1185">Reference proteome</keyword>
<dbReference type="SUPFAM" id="SSF109854">
    <property type="entry name" value="DinB/YfiT-like putative metalloenzymes"/>
    <property type="match status" value="1"/>
</dbReference>
<accession>A0ABQ5V0P0</accession>
<protein>
    <recommendedName>
        <fullName evidence="3">DUF1993 domain-containing protein</fullName>
    </recommendedName>
</protein>
<evidence type="ECO:0000313" key="1">
    <source>
        <dbReference type="EMBL" id="GLQ21123.1"/>
    </source>
</evidence>
<dbReference type="InterPro" id="IPR018531">
    <property type="entry name" value="DUF1993"/>
</dbReference>
<dbReference type="EMBL" id="BSNJ01000004">
    <property type="protein sequence ID" value="GLQ21123.1"/>
    <property type="molecule type" value="Genomic_DNA"/>
</dbReference>
<dbReference type="InterPro" id="IPR034660">
    <property type="entry name" value="DinB/YfiT-like"/>
</dbReference>
<reference evidence="1" key="1">
    <citation type="journal article" date="2014" name="Int. J. Syst. Evol. Microbiol.">
        <title>Complete genome of a new Firmicutes species belonging to the dominant human colonic microbiota ('Ruminococcus bicirculans') reveals two chromosomes and a selective capacity to utilize plant glucans.</title>
        <authorList>
            <consortium name="NISC Comparative Sequencing Program"/>
            <person name="Wegmann U."/>
            <person name="Louis P."/>
            <person name="Goesmann A."/>
            <person name="Henrissat B."/>
            <person name="Duncan S.H."/>
            <person name="Flint H.J."/>
        </authorList>
    </citation>
    <scope>NUCLEOTIDE SEQUENCE</scope>
    <source>
        <strain evidence="1">NBRC 108216</strain>
    </source>
</reference>
<dbReference type="Gene3D" id="1.20.120.450">
    <property type="entry name" value="dinb family like domain"/>
    <property type="match status" value="1"/>
</dbReference>
<evidence type="ECO:0008006" key="3">
    <source>
        <dbReference type="Google" id="ProtNLM"/>
    </source>
</evidence>
<proteinExistence type="predicted"/>
<dbReference type="Pfam" id="PF09351">
    <property type="entry name" value="DUF1993"/>
    <property type="match status" value="1"/>
</dbReference>
<name>A0ABQ5V0P0_9PROT</name>
<evidence type="ECO:0000313" key="2">
    <source>
        <dbReference type="Proteomes" id="UP001161390"/>
    </source>
</evidence>
<organism evidence="1 2">
    <name type="scientific">Algimonas porphyrae</name>
    <dbReference type="NCBI Taxonomy" id="1128113"/>
    <lineage>
        <taxon>Bacteria</taxon>
        <taxon>Pseudomonadati</taxon>
        <taxon>Pseudomonadota</taxon>
        <taxon>Alphaproteobacteria</taxon>
        <taxon>Maricaulales</taxon>
        <taxon>Robiginitomaculaceae</taxon>
        <taxon>Algimonas</taxon>
    </lineage>
</organism>
<gene>
    <name evidence="1" type="ORF">GCM10007854_20780</name>
</gene>
<dbReference type="Proteomes" id="UP001161390">
    <property type="component" value="Unassembled WGS sequence"/>
</dbReference>